<dbReference type="PROSITE" id="PS51257">
    <property type="entry name" value="PROKAR_LIPOPROTEIN"/>
    <property type="match status" value="1"/>
</dbReference>
<dbReference type="Pfam" id="PF13519">
    <property type="entry name" value="VWA_2"/>
    <property type="match status" value="1"/>
</dbReference>
<reference evidence="3 4" key="1">
    <citation type="submission" date="2015-12" db="EMBL/GenBank/DDBJ databases">
        <authorList>
            <person name="Shamseldin A."/>
            <person name="Moawad H."/>
            <person name="Abd El-Rahim W.M."/>
            <person name="Sadowsky M.J."/>
        </authorList>
    </citation>
    <scope>NUCLEOTIDE SEQUENCE [LARGE SCALE GENOMIC DNA]</scope>
    <source>
        <strain evidence="3 4">SJ5A-1</strain>
    </source>
</reference>
<dbReference type="AlphaFoldDB" id="A0A0W7WE29"/>
<dbReference type="EMBL" id="LPXO01000024">
    <property type="protein sequence ID" value="KUF08760.1"/>
    <property type="molecule type" value="Genomic_DNA"/>
</dbReference>
<organism evidence="3 4">
    <name type="scientific">Pseudoponticoccus marisrubri</name>
    <dbReference type="NCBI Taxonomy" id="1685382"/>
    <lineage>
        <taxon>Bacteria</taxon>
        <taxon>Pseudomonadati</taxon>
        <taxon>Pseudomonadota</taxon>
        <taxon>Alphaproteobacteria</taxon>
        <taxon>Rhodobacterales</taxon>
        <taxon>Roseobacteraceae</taxon>
        <taxon>Pseudoponticoccus</taxon>
    </lineage>
</organism>
<dbReference type="InterPro" id="IPR036465">
    <property type="entry name" value="vWFA_dom_sf"/>
</dbReference>
<dbReference type="PROSITE" id="PS50234">
    <property type="entry name" value="VWFA"/>
    <property type="match status" value="1"/>
</dbReference>
<feature type="chain" id="PRO_5006936173" description="VWFA domain-containing protein" evidence="1">
    <location>
        <begin position="20"/>
        <end position="263"/>
    </location>
</feature>
<feature type="signal peptide" evidence="1">
    <location>
        <begin position="1"/>
        <end position="19"/>
    </location>
</feature>
<dbReference type="OrthoDB" id="6197364at2"/>
<evidence type="ECO:0000313" key="4">
    <source>
        <dbReference type="Proteomes" id="UP000054396"/>
    </source>
</evidence>
<proteinExistence type="predicted"/>
<dbReference type="SUPFAM" id="SSF53300">
    <property type="entry name" value="vWA-like"/>
    <property type="match status" value="1"/>
</dbReference>
<dbReference type="STRING" id="1685382.AVJ23_21175"/>
<keyword evidence="4" id="KW-1185">Reference proteome</keyword>
<dbReference type="InterPro" id="IPR002035">
    <property type="entry name" value="VWF_A"/>
</dbReference>
<protein>
    <recommendedName>
        <fullName evidence="2">VWFA domain-containing protein</fullName>
    </recommendedName>
</protein>
<evidence type="ECO:0000313" key="3">
    <source>
        <dbReference type="EMBL" id="KUF08760.1"/>
    </source>
</evidence>
<dbReference type="RefSeq" id="WP_058864234.1">
    <property type="nucleotide sequence ID" value="NZ_LPXO01000024.1"/>
</dbReference>
<gene>
    <name evidence="3" type="ORF">AVJ23_21175</name>
</gene>
<dbReference type="CDD" id="cd00198">
    <property type="entry name" value="vWFA"/>
    <property type="match status" value="1"/>
</dbReference>
<dbReference type="Gene3D" id="3.40.50.410">
    <property type="entry name" value="von Willebrand factor, type A domain"/>
    <property type="match status" value="1"/>
</dbReference>
<sequence>MWIPARRPVLSCLACLALAACFEEAPPKRNVPDIDVSGLGMAPWPPAGAAQAVDEPARAADPFAENNMIVLDMSGSMGESGCAGDHPNRAEAAKAALLSWIAANPGDNVGLVSFSADGTRLDFPLGRGAAHAEALVARIEALRADSNTPLLSAMRLAEAQLTRQAVLQGGTGAYRMIVITDGQASDGENPAPVVEGVFANPANMIEIHTIGFCIDGAHSLKDPDRVFYTDANSPDALRAGLDATRGEAADFDPAALDFEELSQ</sequence>
<feature type="domain" description="VWFA" evidence="2">
    <location>
        <begin position="66"/>
        <end position="212"/>
    </location>
</feature>
<comment type="caution">
    <text evidence="3">The sequence shown here is derived from an EMBL/GenBank/DDBJ whole genome shotgun (WGS) entry which is preliminary data.</text>
</comment>
<evidence type="ECO:0000259" key="2">
    <source>
        <dbReference type="PROSITE" id="PS50234"/>
    </source>
</evidence>
<accession>A0A0W7WE29</accession>
<dbReference type="Proteomes" id="UP000054396">
    <property type="component" value="Unassembled WGS sequence"/>
</dbReference>
<dbReference type="SMART" id="SM00327">
    <property type="entry name" value="VWA"/>
    <property type="match status" value="1"/>
</dbReference>
<evidence type="ECO:0000256" key="1">
    <source>
        <dbReference type="SAM" id="SignalP"/>
    </source>
</evidence>
<keyword evidence="1" id="KW-0732">Signal</keyword>
<name>A0A0W7WE29_9RHOB</name>